<keyword evidence="3 6" id="KW-1133">Transmembrane helix</keyword>
<organism evidence="8 9">
    <name type="scientific">Volvox reticuliferus</name>
    <dbReference type="NCBI Taxonomy" id="1737510"/>
    <lineage>
        <taxon>Eukaryota</taxon>
        <taxon>Viridiplantae</taxon>
        <taxon>Chlorophyta</taxon>
        <taxon>core chlorophytes</taxon>
        <taxon>Chlorophyceae</taxon>
        <taxon>CS clade</taxon>
        <taxon>Chlamydomonadales</taxon>
        <taxon>Volvocaceae</taxon>
        <taxon>Volvox</taxon>
    </lineage>
</organism>
<dbReference type="Proteomes" id="UP000722791">
    <property type="component" value="Unassembled WGS sequence"/>
</dbReference>
<evidence type="ECO:0000313" key="8">
    <source>
        <dbReference type="EMBL" id="GIM12709.1"/>
    </source>
</evidence>
<feature type="region of interest" description="Disordered" evidence="5">
    <location>
        <begin position="247"/>
        <end position="336"/>
    </location>
</feature>
<feature type="transmembrane region" description="Helical" evidence="6">
    <location>
        <begin position="493"/>
        <end position="514"/>
    </location>
</feature>
<comment type="caution">
    <text evidence="8">The sequence shown here is derived from an EMBL/GenBank/DDBJ whole genome shotgun (WGS) entry which is preliminary data.</text>
</comment>
<feature type="transmembrane region" description="Helical" evidence="6">
    <location>
        <begin position="387"/>
        <end position="407"/>
    </location>
</feature>
<dbReference type="EMBL" id="BNCQ01000044">
    <property type="protein sequence ID" value="GIM12709.1"/>
    <property type="molecule type" value="Genomic_DNA"/>
</dbReference>
<feature type="transmembrane region" description="Helical" evidence="6">
    <location>
        <begin position="173"/>
        <end position="195"/>
    </location>
</feature>
<dbReference type="EMBL" id="BNCP01000029">
    <property type="protein sequence ID" value="GIL84406.1"/>
    <property type="molecule type" value="Genomic_DNA"/>
</dbReference>
<keyword evidence="2 6" id="KW-0812">Transmembrane</keyword>
<feature type="compositionally biased region" description="Low complexity" evidence="5">
    <location>
        <begin position="279"/>
        <end position="294"/>
    </location>
</feature>
<evidence type="ECO:0008006" key="11">
    <source>
        <dbReference type="Google" id="ProtNLM"/>
    </source>
</evidence>
<dbReference type="OrthoDB" id="191139at2759"/>
<evidence type="ECO:0000313" key="10">
    <source>
        <dbReference type="Proteomes" id="UP000747110"/>
    </source>
</evidence>
<reference evidence="8" key="1">
    <citation type="journal article" date="2021" name="Proc. Natl. Acad. Sci. U.S.A.">
        <title>Three genomes in the algal genus Volvox reveal the fate of a haploid sex-determining region after a transition to homothallism.</title>
        <authorList>
            <person name="Yamamoto K."/>
            <person name="Hamaji T."/>
            <person name="Kawai-Toyooka H."/>
            <person name="Matsuzaki R."/>
            <person name="Takahashi F."/>
            <person name="Nishimura Y."/>
            <person name="Kawachi M."/>
            <person name="Noguchi H."/>
            <person name="Minakuchi Y."/>
            <person name="Umen J.G."/>
            <person name="Toyoda A."/>
            <person name="Nozaki H."/>
        </authorList>
    </citation>
    <scope>NUCLEOTIDE SEQUENCE</scope>
    <source>
        <strain evidence="8">NIES-3785</strain>
        <strain evidence="7">NIES-3786</strain>
    </source>
</reference>
<evidence type="ECO:0000256" key="3">
    <source>
        <dbReference type="ARBA" id="ARBA00022989"/>
    </source>
</evidence>
<dbReference type="InterPro" id="IPR039305">
    <property type="entry name" value="PILS2/6"/>
</dbReference>
<feature type="transmembrane region" description="Helical" evidence="6">
    <location>
        <begin position="346"/>
        <end position="367"/>
    </location>
</feature>
<dbReference type="AlphaFoldDB" id="A0A8J4GRV8"/>
<evidence type="ECO:0000313" key="9">
    <source>
        <dbReference type="Proteomes" id="UP000722791"/>
    </source>
</evidence>
<feature type="compositionally biased region" description="Basic and acidic residues" evidence="5">
    <location>
        <begin position="299"/>
        <end position="308"/>
    </location>
</feature>
<dbReference type="GO" id="GO:0016020">
    <property type="term" value="C:membrane"/>
    <property type="evidence" value="ECO:0007669"/>
    <property type="project" value="UniProtKB-SubCell"/>
</dbReference>
<sequence length="535" mass="55800">MPQITESISASRQLSQSAMNWRPGYKRATQLSFEISMLDQIKSFNAWRFRRLCQNFRLANPRGPHVEASPSTVQLVSAAAVPVCKVALFCTVGAWADRRGLLTPESRRAISALTLYIFTPCLLFSKLAVGTGLHEVGRLWILSANMVVSHVVGLLLGLLAVKLAGVPLGLRNQLVLSCGVGNVGNLPFVLLAGLAADPALPFAAALGPAVSGELAMRYVALSNLSAALIQFPLTYIFLQKPDTSASELIPPSSASPPSSTSPSLKQSITGADLSRSKRNSSNSSSSSSSINSESTPRGPHKEGGDDARTVSAGPATYSLPSNTSGTANATAAATAAPAGRPRWRSIAAGVLTPPTLFSLAAVVVASVDWLREALFSPGGCLRLLGELADALGAVCIPLLLLVLGANLSRGPGVAAGRLPHGCVAAAVVTRLLLLPAVCGAMLICAWRAGLMPRVDPLAMLVMLVMHATPTAVLVHSMATIFSNNEDEVAAMLFWQYVACLLTLPLAIGVMLQLMGPAATAQEAWLGGIAGYCIMP</sequence>
<dbReference type="PANTHER" id="PTHR31419">
    <property type="entry name" value="PROTEIN PIN-LIKES 2"/>
    <property type="match status" value="1"/>
</dbReference>
<proteinExistence type="predicted"/>
<dbReference type="InterPro" id="IPR004776">
    <property type="entry name" value="Mem_transp_PIN-like"/>
</dbReference>
<feature type="transmembrane region" description="Helical" evidence="6">
    <location>
        <begin position="139"/>
        <end position="161"/>
    </location>
</feature>
<feature type="compositionally biased region" description="Low complexity" evidence="5">
    <location>
        <begin position="247"/>
        <end position="269"/>
    </location>
</feature>
<dbReference type="PANTHER" id="PTHR31419:SF1">
    <property type="entry name" value="PROTEIN PIN-LIKES 6"/>
    <property type="match status" value="1"/>
</dbReference>
<feature type="transmembrane region" description="Helical" evidence="6">
    <location>
        <begin position="460"/>
        <end position="481"/>
    </location>
</feature>
<feature type="transmembrane region" description="Helical" evidence="6">
    <location>
        <begin position="108"/>
        <end position="127"/>
    </location>
</feature>
<dbReference type="Proteomes" id="UP000747110">
    <property type="component" value="Unassembled WGS sequence"/>
</dbReference>
<dbReference type="GO" id="GO:0080162">
    <property type="term" value="P:endoplasmic reticulum to cytosol auxin transport"/>
    <property type="evidence" value="ECO:0007669"/>
    <property type="project" value="InterPro"/>
</dbReference>
<keyword evidence="10" id="KW-1185">Reference proteome</keyword>
<name>A0A8J4GRV8_9CHLO</name>
<evidence type="ECO:0000256" key="2">
    <source>
        <dbReference type="ARBA" id="ARBA00022692"/>
    </source>
</evidence>
<evidence type="ECO:0000256" key="1">
    <source>
        <dbReference type="ARBA" id="ARBA00004141"/>
    </source>
</evidence>
<evidence type="ECO:0000313" key="7">
    <source>
        <dbReference type="EMBL" id="GIL84406.1"/>
    </source>
</evidence>
<dbReference type="Pfam" id="PF03547">
    <property type="entry name" value="Mem_trans"/>
    <property type="match status" value="1"/>
</dbReference>
<gene>
    <name evidence="7" type="ORF">Vretifemale_12957</name>
    <name evidence="8" type="ORF">Vretimale_15887</name>
</gene>
<protein>
    <recommendedName>
        <fullName evidence="11">Auxin efflux carrier</fullName>
    </recommendedName>
</protein>
<comment type="subcellular location">
    <subcellularLocation>
        <location evidence="1">Membrane</location>
        <topology evidence="1">Multi-pass membrane protein</topology>
    </subcellularLocation>
</comment>
<evidence type="ECO:0000256" key="4">
    <source>
        <dbReference type="ARBA" id="ARBA00023136"/>
    </source>
</evidence>
<evidence type="ECO:0000256" key="5">
    <source>
        <dbReference type="SAM" id="MobiDB-lite"/>
    </source>
</evidence>
<feature type="transmembrane region" description="Helical" evidence="6">
    <location>
        <begin position="427"/>
        <end position="448"/>
    </location>
</feature>
<accession>A0A8J4GRV8</accession>
<feature type="transmembrane region" description="Helical" evidence="6">
    <location>
        <begin position="215"/>
        <end position="238"/>
    </location>
</feature>
<evidence type="ECO:0000256" key="6">
    <source>
        <dbReference type="SAM" id="Phobius"/>
    </source>
</evidence>
<keyword evidence="4 6" id="KW-0472">Membrane</keyword>
<feature type="compositionally biased region" description="Low complexity" evidence="5">
    <location>
        <begin position="320"/>
        <end position="336"/>
    </location>
</feature>